<keyword evidence="6 8" id="KW-1133">Transmembrane helix</keyword>
<dbReference type="Pfam" id="PF01032">
    <property type="entry name" value="FecCD"/>
    <property type="match status" value="1"/>
</dbReference>
<dbReference type="GO" id="GO:0005886">
    <property type="term" value="C:plasma membrane"/>
    <property type="evidence" value="ECO:0007669"/>
    <property type="project" value="UniProtKB-SubCell"/>
</dbReference>
<dbReference type="InterPro" id="IPR037294">
    <property type="entry name" value="ABC_BtuC-like"/>
</dbReference>
<dbReference type="EMBL" id="FONN01000047">
    <property type="protein sequence ID" value="SFF47459.1"/>
    <property type="molecule type" value="Genomic_DNA"/>
</dbReference>
<evidence type="ECO:0000313" key="9">
    <source>
        <dbReference type="EMBL" id="SFF47459.1"/>
    </source>
</evidence>
<organism evidence="9 10">
    <name type="scientific">Paenibacillus algorifonticola</name>
    <dbReference type="NCBI Taxonomy" id="684063"/>
    <lineage>
        <taxon>Bacteria</taxon>
        <taxon>Bacillati</taxon>
        <taxon>Bacillota</taxon>
        <taxon>Bacilli</taxon>
        <taxon>Bacillales</taxon>
        <taxon>Paenibacillaceae</taxon>
        <taxon>Paenibacillus</taxon>
    </lineage>
</organism>
<evidence type="ECO:0000256" key="7">
    <source>
        <dbReference type="ARBA" id="ARBA00023136"/>
    </source>
</evidence>
<evidence type="ECO:0000256" key="6">
    <source>
        <dbReference type="ARBA" id="ARBA00022989"/>
    </source>
</evidence>
<dbReference type="Gene3D" id="1.10.3470.10">
    <property type="entry name" value="ABC transporter involved in vitamin B12 uptake, BtuC"/>
    <property type="match status" value="1"/>
</dbReference>
<dbReference type="GO" id="GO:0022857">
    <property type="term" value="F:transmembrane transporter activity"/>
    <property type="evidence" value="ECO:0007669"/>
    <property type="project" value="InterPro"/>
</dbReference>
<keyword evidence="7 8" id="KW-0472">Membrane</keyword>
<proteinExistence type="inferred from homology"/>
<keyword evidence="10" id="KW-1185">Reference proteome</keyword>
<protein>
    <submittedName>
        <fullName evidence="9">FecCD transport family protein</fullName>
    </submittedName>
</protein>
<dbReference type="OrthoDB" id="9811721at2"/>
<evidence type="ECO:0000256" key="2">
    <source>
        <dbReference type="ARBA" id="ARBA00007935"/>
    </source>
</evidence>
<accession>A0A1I2IZ49</accession>
<evidence type="ECO:0000256" key="3">
    <source>
        <dbReference type="ARBA" id="ARBA00022448"/>
    </source>
</evidence>
<dbReference type="InterPro" id="IPR000522">
    <property type="entry name" value="ABC_transptr_permease_BtuC"/>
</dbReference>
<feature type="transmembrane region" description="Helical" evidence="8">
    <location>
        <begin position="17"/>
        <end position="34"/>
    </location>
</feature>
<dbReference type="AlphaFoldDB" id="A0A1I2IZ49"/>
<evidence type="ECO:0000256" key="1">
    <source>
        <dbReference type="ARBA" id="ARBA00004651"/>
    </source>
</evidence>
<reference evidence="10" key="1">
    <citation type="submission" date="2016-10" db="EMBL/GenBank/DDBJ databases">
        <authorList>
            <person name="Varghese N."/>
            <person name="Submissions S."/>
        </authorList>
    </citation>
    <scope>NUCLEOTIDE SEQUENCE [LARGE SCALE GENOMIC DNA]</scope>
    <source>
        <strain evidence="10">CGMCC 1.10223</strain>
    </source>
</reference>
<keyword evidence="3" id="KW-0813">Transport</keyword>
<evidence type="ECO:0000256" key="8">
    <source>
        <dbReference type="SAM" id="Phobius"/>
    </source>
</evidence>
<sequence>MLVAEIGRWILQPSENATGIVTVVIGAPYFWYLMTITRG</sequence>
<dbReference type="SUPFAM" id="SSF81345">
    <property type="entry name" value="ABC transporter involved in vitamin B12 uptake, BtuC"/>
    <property type="match status" value="1"/>
</dbReference>
<keyword evidence="4" id="KW-1003">Cell membrane</keyword>
<comment type="subcellular location">
    <subcellularLocation>
        <location evidence="1">Cell membrane</location>
        <topology evidence="1">Multi-pass membrane protein</topology>
    </subcellularLocation>
</comment>
<gene>
    <name evidence="9" type="ORF">SAMN04487969_14719</name>
</gene>
<keyword evidence="5 8" id="KW-0812">Transmembrane</keyword>
<name>A0A1I2IZ49_9BACL</name>
<evidence type="ECO:0000313" key="10">
    <source>
        <dbReference type="Proteomes" id="UP000183410"/>
    </source>
</evidence>
<dbReference type="Proteomes" id="UP000183410">
    <property type="component" value="Unassembled WGS sequence"/>
</dbReference>
<comment type="similarity">
    <text evidence="2">Belongs to the binding-protein-dependent transport system permease family. FecCD subfamily.</text>
</comment>
<evidence type="ECO:0000256" key="5">
    <source>
        <dbReference type="ARBA" id="ARBA00022692"/>
    </source>
</evidence>
<evidence type="ECO:0000256" key="4">
    <source>
        <dbReference type="ARBA" id="ARBA00022475"/>
    </source>
</evidence>